<dbReference type="EMBL" id="JYDH01001472">
    <property type="protein sequence ID" value="KRY24734.1"/>
    <property type="molecule type" value="Genomic_DNA"/>
</dbReference>
<accession>A0A0V1AJB1</accession>
<name>A0A0V1AJB1_TRISP</name>
<proteinExistence type="predicted"/>
<organism evidence="1 2">
    <name type="scientific">Trichinella spiralis</name>
    <name type="common">Trichina worm</name>
    <dbReference type="NCBI Taxonomy" id="6334"/>
    <lineage>
        <taxon>Eukaryota</taxon>
        <taxon>Metazoa</taxon>
        <taxon>Ecdysozoa</taxon>
        <taxon>Nematoda</taxon>
        <taxon>Enoplea</taxon>
        <taxon>Dorylaimia</taxon>
        <taxon>Trichinellida</taxon>
        <taxon>Trichinellidae</taxon>
        <taxon>Trichinella</taxon>
    </lineage>
</organism>
<dbReference type="InParanoid" id="A0A0V1AJB1"/>
<protein>
    <submittedName>
        <fullName evidence="1">Uncharacterized protein</fullName>
    </submittedName>
</protein>
<dbReference type="Proteomes" id="UP000054776">
    <property type="component" value="Unassembled WGS sequence"/>
</dbReference>
<evidence type="ECO:0000313" key="1">
    <source>
        <dbReference type="EMBL" id="KRY24734.1"/>
    </source>
</evidence>
<sequence>MTTERAKAFEDMKRSLRSAKSNSGQMLLHILTYY</sequence>
<gene>
    <name evidence="1" type="ORF">T01_11946</name>
</gene>
<evidence type="ECO:0000313" key="2">
    <source>
        <dbReference type="Proteomes" id="UP000054776"/>
    </source>
</evidence>
<keyword evidence="2" id="KW-1185">Reference proteome</keyword>
<dbReference type="AlphaFoldDB" id="A0A0V1AJB1"/>
<comment type="caution">
    <text evidence="1">The sequence shown here is derived from an EMBL/GenBank/DDBJ whole genome shotgun (WGS) entry which is preliminary data.</text>
</comment>
<reference evidence="1 2" key="1">
    <citation type="submission" date="2015-01" db="EMBL/GenBank/DDBJ databases">
        <title>Evolution of Trichinella species and genotypes.</title>
        <authorList>
            <person name="Korhonen P.K."/>
            <person name="Edoardo P."/>
            <person name="Giuseppe L.R."/>
            <person name="Gasser R.B."/>
        </authorList>
    </citation>
    <scope>NUCLEOTIDE SEQUENCE [LARGE SCALE GENOMIC DNA]</scope>
    <source>
        <strain evidence="1">ISS3</strain>
    </source>
</reference>